<feature type="signal peptide" evidence="8">
    <location>
        <begin position="1"/>
        <end position="22"/>
    </location>
</feature>
<comment type="similarity">
    <text evidence="2">Belongs to the OmpP1/FadL family.</text>
</comment>
<dbReference type="GO" id="GO:0009279">
    <property type="term" value="C:cell outer membrane"/>
    <property type="evidence" value="ECO:0007669"/>
    <property type="project" value="UniProtKB-SubCell"/>
</dbReference>
<comment type="caution">
    <text evidence="9">The sequence shown here is derived from an EMBL/GenBank/DDBJ whole genome shotgun (WGS) entry which is preliminary data.</text>
</comment>
<evidence type="ECO:0000256" key="3">
    <source>
        <dbReference type="ARBA" id="ARBA00022452"/>
    </source>
</evidence>
<keyword evidence="5 8" id="KW-0732">Signal</keyword>
<accession>A0A1T4MRC6</accession>
<name>A0A1T4MRC6_9GAMM</name>
<keyword evidence="3" id="KW-1134">Transmembrane beta strand</keyword>
<dbReference type="PANTHER" id="PTHR35093:SF8">
    <property type="entry name" value="OUTER MEMBRANE PROTEIN NMB0088-RELATED"/>
    <property type="match status" value="1"/>
</dbReference>
<evidence type="ECO:0000256" key="8">
    <source>
        <dbReference type="SAM" id="SignalP"/>
    </source>
</evidence>
<keyword evidence="7" id="KW-0998">Cell outer membrane</keyword>
<dbReference type="RefSeq" id="WP_078744486.1">
    <property type="nucleotide sequence ID" value="NZ_FUXG01000004.1"/>
</dbReference>
<dbReference type="SUPFAM" id="SSF56935">
    <property type="entry name" value="Porins"/>
    <property type="match status" value="1"/>
</dbReference>
<dbReference type="Gene3D" id="2.40.160.60">
    <property type="entry name" value="Outer membrane protein transport protein (OMPP1/FadL/TodX)"/>
    <property type="match status" value="1"/>
</dbReference>
<evidence type="ECO:0000256" key="1">
    <source>
        <dbReference type="ARBA" id="ARBA00004571"/>
    </source>
</evidence>
<dbReference type="STRING" id="64969.SAMN02745127_00887"/>
<feature type="chain" id="PRO_5012752519" description="Aromatic hydrocarbon degradation protein" evidence="8">
    <location>
        <begin position="23"/>
        <end position="424"/>
    </location>
</feature>
<dbReference type="GO" id="GO:0015483">
    <property type="term" value="F:long-chain fatty acid transporting porin activity"/>
    <property type="evidence" value="ECO:0007669"/>
    <property type="project" value="TreeGrafter"/>
</dbReference>
<reference evidence="9 10" key="1">
    <citation type="submission" date="2017-01" db="EMBL/GenBank/DDBJ databases">
        <title>Genome Sequencing of a Marine Spirillum, Oceanospirillum multiglobuliferum ATCC 33336, from Japan.</title>
        <authorList>
            <person name="Carney J.G."/>
            <person name="Trachtenberg A.M."/>
            <person name="Rheaume B.A."/>
            <person name="Linnane J.D."/>
            <person name="Pitts N.L."/>
            <person name="Mykles D.L."/>
            <person name="Maclea K.S."/>
        </authorList>
    </citation>
    <scope>NUCLEOTIDE SEQUENCE [LARGE SCALE GENOMIC DNA]</scope>
    <source>
        <strain evidence="9 10">ATCC 33336</strain>
    </source>
</reference>
<keyword evidence="4" id="KW-0812">Transmembrane</keyword>
<evidence type="ECO:0000256" key="2">
    <source>
        <dbReference type="ARBA" id="ARBA00008163"/>
    </source>
</evidence>
<dbReference type="AlphaFoldDB" id="A0A1T4MRC6"/>
<dbReference type="InterPro" id="IPR005017">
    <property type="entry name" value="OMPP1/FadL/TodX"/>
</dbReference>
<dbReference type="Proteomes" id="UP000191418">
    <property type="component" value="Unassembled WGS sequence"/>
</dbReference>
<sequence>MKKTLIAAATLGSLVFTPQLLADQEHYVNLLLGGRAMGMGGAYTAISDDPAGLFYNPAGIVYAHSANLSASVNAFRYSSKTYERVLSGGIDWSRESSGLVPNYFGVTQPFGPFTVGFSYAVTDSSEEDQAQTFKNLNNGVEVFTINVNESNSVNKIGPSIAYQANENFAIGLTLYLHMRDSKTIVNQYVQLPNNTTAGAPNNKTEWINTYSKNKEYGVTPKLGVIWSPTDKLALAATYSQNFVINSSGYSQQTCLASYGNAAVGTNGYNKFCDPAIAYAQQSAGETSNTHSEDPFELRFGSAYFATNSLLLSADLSYHSEVSGKLSVVNFAGGAEYYTSPELAIRAGIFSNMSNAPTPTTSNTSEKVDYFGGAFSLTRFNKNSSVSGGINFQYGTGTSSAVASGRIVDVSSLDMTFFLSTAYSY</sequence>
<keyword evidence="10" id="KW-1185">Reference proteome</keyword>
<dbReference type="OrthoDB" id="9772014at2"/>
<evidence type="ECO:0000256" key="5">
    <source>
        <dbReference type="ARBA" id="ARBA00022729"/>
    </source>
</evidence>
<evidence type="ECO:0000256" key="7">
    <source>
        <dbReference type="ARBA" id="ARBA00023237"/>
    </source>
</evidence>
<proteinExistence type="inferred from homology"/>
<evidence type="ECO:0000313" key="9">
    <source>
        <dbReference type="EMBL" id="OPX56922.1"/>
    </source>
</evidence>
<evidence type="ECO:0000313" key="10">
    <source>
        <dbReference type="Proteomes" id="UP000191418"/>
    </source>
</evidence>
<keyword evidence="6" id="KW-0472">Membrane</keyword>
<evidence type="ECO:0008006" key="11">
    <source>
        <dbReference type="Google" id="ProtNLM"/>
    </source>
</evidence>
<evidence type="ECO:0000256" key="6">
    <source>
        <dbReference type="ARBA" id="ARBA00023136"/>
    </source>
</evidence>
<gene>
    <name evidence="9" type="ORF">BTE48_00345</name>
</gene>
<protein>
    <recommendedName>
        <fullName evidence="11">Aromatic hydrocarbon degradation protein</fullName>
    </recommendedName>
</protein>
<dbReference type="Pfam" id="PF03349">
    <property type="entry name" value="Toluene_X"/>
    <property type="match status" value="1"/>
</dbReference>
<evidence type="ECO:0000256" key="4">
    <source>
        <dbReference type="ARBA" id="ARBA00022692"/>
    </source>
</evidence>
<dbReference type="EMBL" id="MTSM01000001">
    <property type="protein sequence ID" value="OPX56922.1"/>
    <property type="molecule type" value="Genomic_DNA"/>
</dbReference>
<organism evidence="9 10">
    <name type="scientific">Oceanospirillum multiglobuliferum</name>
    <dbReference type="NCBI Taxonomy" id="64969"/>
    <lineage>
        <taxon>Bacteria</taxon>
        <taxon>Pseudomonadati</taxon>
        <taxon>Pseudomonadota</taxon>
        <taxon>Gammaproteobacteria</taxon>
        <taxon>Oceanospirillales</taxon>
        <taxon>Oceanospirillaceae</taxon>
        <taxon>Oceanospirillum</taxon>
    </lineage>
</organism>
<comment type="subcellular location">
    <subcellularLocation>
        <location evidence="1">Cell outer membrane</location>
        <topology evidence="1">Multi-pass membrane protein</topology>
    </subcellularLocation>
</comment>
<dbReference type="PANTHER" id="PTHR35093">
    <property type="entry name" value="OUTER MEMBRANE PROTEIN NMB0088-RELATED"/>
    <property type="match status" value="1"/>
</dbReference>